<accession>A0ABW0R7T9</accession>
<keyword evidence="9" id="KW-1185">Reference proteome</keyword>
<protein>
    <submittedName>
        <fullName evidence="8">Chromate efflux transporter</fullName>
    </submittedName>
</protein>
<feature type="transmembrane region" description="Helical" evidence="7">
    <location>
        <begin position="330"/>
        <end position="348"/>
    </location>
</feature>
<dbReference type="Proteomes" id="UP001596108">
    <property type="component" value="Unassembled WGS sequence"/>
</dbReference>
<keyword evidence="5 7" id="KW-1133">Transmembrane helix</keyword>
<feature type="transmembrane region" description="Helical" evidence="7">
    <location>
        <begin position="196"/>
        <end position="216"/>
    </location>
</feature>
<evidence type="ECO:0000256" key="7">
    <source>
        <dbReference type="SAM" id="Phobius"/>
    </source>
</evidence>
<dbReference type="RefSeq" id="WP_378113943.1">
    <property type="nucleotide sequence ID" value="NZ_JBHSNC010000056.1"/>
</dbReference>
<dbReference type="PIRSF" id="PIRSF004810">
    <property type="entry name" value="ChrA"/>
    <property type="match status" value="1"/>
</dbReference>
<keyword evidence="3" id="KW-1003">Cell membrane</keyword>
<dbReference type="EMBL" id="JBHSNC010000056">
    <property type="protein sequence ID" value="MFC5531917.1"/>
    <property type="molecule type" value="Genomic_DNA"/>
</dbReference>
<comment type="caution">
    <text evidence="8">The sequence shown here is derived from an EMBL/GenBank/DDBJ whole genome shotgun (WGS) entry which is preliminary data.</text>
</comment>
<sequence length="395" mass="41698">MAGSLYRPLEAGLVALKLGLTSFGGPIAHIGYFRREYVERKGWLTDEAFGELTALCQFLPGPASSQLGIAIGIRRAGMLGGIAAWLGFTLPSALLLVFFAIAMNGHDYTDAGWLHGLKLAAVAVVAQAVWSMGRTLAPDRPRIAMAVATASIALLWPGALGQIVPLLLCGIVGAYLLQPGAASKTESFHSGMKSWTATLCLILFVLLLIALPLLAAWHDNVRLQLADIGYRAGSLVFGGGHVVLPMLHEETTGLGLVSDQQFLAGYGATQAVPGPLFTFSAYIGAVSASGTEGLLRAAIMLVSIFLPSYLIVAGVLPYWTRLSAHRRTRAFVGGVNAAVVGLLLAALYSPVFSSTVATATDFVIVLIGFVLLANWRCPPWLIVLLAAVIGWIVYS</sequence>
<name>A0ABW0R7T9_9BACL</name>
<evidence type="ECO:0000256" key="5">
    <source>
        <dbReference type="ARBA" id="ARBA00022989"/>
    </source>
</evidence>
<comment type="subcellular location">
    <subcellularLocation>
        <location evidence="1">Cell membrane</location>
        <topology evidence="1">Multi-pass membrane protein</topology>
    </subcellularLocation>
</comment>
<evidence type="ECO:0000256" key="6">
    <source>
        <dbReference type="ARBA" id="ARBA00023136"/>
    </source>
</evidence>
<dbReference type="PANTHER" id="PTHR33567:SF3">
    <property type="entry name" value="CHROMATE ION TRANSPORTER (EUROFUNG)"/>
    <property type="match status" value="1"/>
</dbReference>
<evidence type="ECO:0000256" key="3">
    <source>
        <dbReference type="ARBA" id="ARBA00022475"/>
    </source>
</evidence>
<feature type="transmembrane region" description="Helical" evidence="7">
    <location>
        <begin position="377"/>
        <end position="394"/>
    </location>
</feature>
<feature type="transmembrane region" description="Helical" evidence="7">
    <location>
        <begin position="143"/>
        <end position="176"/>
    </location>
</feature>
<evidence type="ECO:0000313" key="8">
    <source>
        <dbReference type="EMBL" id="MFC5531917.1"/>
    </source>
</evidence>
<reference evidence="9" key="1">
    <citation type="journal article" date="2019" name="Int. J. Syst. Evol. Microbiol.">
        <title>The Global Catalogue of Microorganisms (GCM) 10K type strain sequencing project: providing services to taxonomists for standard genome sequencing and annotation.</title>
        <authorList>
            <consortium name="The Broad Institute Genomics Platform"/>
            <consortium name="The Broad Institute Genome Sequencing Center for Infectious Disease"/>
            <person name="Wu L."/>
            <person name="Ma J."/>
        </authorList>
    </citation>
    <scope>NUCLEOTIDE SEQUENCE [LARGE SCALE GENOMIC DNA]</scope>
    <source>
        <strain evidence="9">CGMCC 1.18578</strain>
    </source>
</reference>
<dbReference type="InterPro" id="IPR003370">
    <property type="entry name" value="Chromate_transpt"/>
</dbReference>
<dbReference type="Pfam" id="PF02417">
    <property type="entry name" value="Chromate_transp"/>
    <property type="match status" value="2"/>
</dbReference>
<feature type="transmembrane region" description="Helical" evidence="7">
    <location>
        <begin position="82"/>
        <end position="101"/>
    </location>
</feature>
<proteinExistence type="inferred from homology"/>
<dbReference type="InterPro" id="IPR014047">
    <property type="entry name" value="Chr_Tranpt_l_chain"/>
</dbReference>
<evidence type="ECO:0000256" key="1">
    <source>
        <dbReference type="ARBA" id="ARBA00004651"/>
    </source>
</evidence>
<feature type="transmembrane region" description="Helical" evidence="7">
    <location>
        <begin position="113"/>
        <end position="131"/>
    </location>
</feature>
<organism evidence="8 9">
    <name type="scientific">Cohnella yongneupensis</name>
    <dbReference type="NCBI Taxonomy" id="425006"/>
    <lineage>
        <taxon>Bacteria</taxon>
        <taxon>Bacillati</taxon>
        <taxon>Bacillota</taxon>
        <taxon>Bacilli</taxon>
        <taxon>Bacillales</taxon>
        <taxon>Paenibacillaceae</taxon>
        <taxon>Cohnella</taxon>
    </lineage>
</organism>
<evidence type="ECO:0000256" key="2">
    <source>
        <dbReference type="ARBA" id="ARBA00005262"/>
    </source>
</evidence>
<evidence type="ECO:0000313" key="9">
    <source>
        <dbReference type="Proteomes" id="UP001596108"/>
    </source>
</evidence>
<gene>
    <name evidence="8" type="primary">chrA</name>
    <name evidence="8" type="ORF">ACFPQ4_21085</name>
</gene>
<dbReference type="NCBIfam" id="TIGR00937">
    <property type="entry name" value="2A51"/>
    <property type="match status" value="1"/>
</dbReference>
<feature type="transmembrane region" description="Helical" evidence="7">
    <location>
        <begin position="12"/>
        <end position="33"/>
    </location>
</feature>
<comment type="similarity">
    <text evidence="2">Belongs to the chromate ion transporter (CHR) (TC 2.A.51) family.</text>
</comment>
<keyword evidence="4 7" id="KW-0812">Transmembrane</keyword>
<dbReference type="PANTHER" id="PTHR33567">
    <property type="entry name" value="CHROMATE ION TRANSPORTER (EUROFUNG)"/>
    <property type="match status" value="1"/>
</dbReference>
<keyword evidence="6 7" id="KW-0472">Membrane</keyword>
<feature type="transmembrane region" description="Helical" evidence="7">
    <location>
        <begin position="297"/>
        <end position="318"/>
    </location>
</feature>
<evidence type="ECO:0000256" key="4">
    <source>
        <dbReference type="ARBA" id="ARBA00022692"/>
    </source>
</evidence>